<gene>
    <name evidence="5" type="ORF">Mgra_00006505</name>
</gene>
<comment type="caution">
    <text evidence="5">The sequence shown here is derived from an EMBL/GenBank/DDBJ whole genome shotgun (WGS) entry which is preliminary data.</text>
</comment>
<dbReference type="Gene3D" id="1.10.472.10">
    <property type="entry name" value="Cyclin-like"/>
    <property type="match status" value="2"/>
</dbReference>
<dbReference type="InterPro" id="IPR043198">
    <property type="entry name" value="Cyclin/Ssn8"/>
</dbReference>
<evidence type="ECO:0000313" key="5">
    <source>
        <dbReference type="EMBL" id="KAF7634085.1"/>
    </source>
</evidence>
<feature type="coiled-coil region" evidence="3">
    <location>
        <begin position="224"/>
        <end position="259"/>
    </location>
</feature>
<dbReference type="AlphaFoldDB" id="A0A8S9ZLU4"/>
<evidence type="ECO:0000259" key="4">
    <source>
        <dbReference type="SMART" id="SM00385"/>
    </source>
</evidence>
<dbReference type="SMART" id="SM00385">
    <property type="entry name" value="CYCLIN"/>
    <property type="match status" value="2"/>
</dbReference>
<protein>
    <recommendedName>
        <fullName evidence="4">Cyclin-like domain-containing protein</fullName>
    </recommendedName>
</protein>
<evidence type="ECO:0000256" key="2">
    <source>
        <dbReference type="RuleBase" id="RU000383"/>
    </source>
</evidence>
<proteinExistence type="inferred from homology"/>
<dbReference type="EMBL" id="JABEBT010000064">
    <property type="protein sequence ID" value="KAF7634085.1"/>
    <property type="molecule type" value="Genomic_DNA"/>
</dbReference>
<dbReference type="InterPro" id="IPR013763">
    <property type="entry name" value="Cyclin-like_dom"/>
</dbReference>
<sequence>MENTSWLFTQTELEQSPSRLAGLSIEMENRYRQKGIYIIKKIGQAMNQKHYPTLATASVFFHRFYVFHSFIQYSPYVPALACLFLAGKVEDIPKKCKDLVLKAQEIFPVEYIWLTADELILIERLLLQTIRFDLYIEHPVTKNVSEAKIASEAKNFFEAEIASEAKNFFEAEIVSEAKIYSFLVQYAKITNAWTFVNDSLTTNICLLWEPEIIAIAMLFMAFKMTKLEIGEENLEKIVKKEEEEENDWWEEQKIKVKQKNYVSNLTKEMIEEICHRVLDVVDTDNLEK</sequence>
<dbReference type="SUPFAM" id="SSF47954">
    <property type="entry name" value="Cyclin-like"/>
    <property type="match status" value="2"/>
</dbReference>
<evidence type="ECO:0000256" key="3">
    <source>
        <dbReference type="SAM" id="Coils"/>
    </source>
</evidence>
<accession>A0A8S9ZLU4</accession>
<name>A0A8S9ZLU4_9BILA</name>
<dbReference type="Pfam" id="PF00134">
    <property type="entry name" value="Cyclin_N"/>
    <property type="match status" value="1"/>
</dbReference>
<dbReference type="GO" id="GO:0006357">
    <property type="term" value="P:regulation of transcription by RNA polymerase II"/>
    <property type="evidence" value="ECO:0007669"/>
    <property type="project" value="InterPro"/>
</dbReference>
<keyword evidence="3" id="KW-0175">Coiled coil</keyword>
<evidence type="ECO:0000313" key="6">
    <source>
        <dbReference type="Proteomes" id="UP000605970"/>
    </source>
</evidence>
<dbReference type="InterPro" id="IPR006671">
    <property type="entry name" value="Cyclin_N"/>
</dbReference>
<comment type="similarity">
    <text evidence="2">Belongs to the cyclin family.</text>
</comment>
<keyword evidence="1 2" id="KW-0195">Cyclin</keyword>
<dbReference type="Proteomes" id="UP000605970">
    <property type="component" value="Unassembled WGS sequence"/>
</dbReference>
<dbReference type="InterPro" id="IPR036915">
    <property type="entry name" value="Cyclin-like_sf"/>
</dbReference>
<dbReference type="PANTHER" id="PTHR10026">
    <property type="entry name" value="CYCLIN"/>
    <property type="match status" value="1"/>
</dbReference>
<keyword evidence="6" id="KW-1185">Reference proteome</keyword>
<evidence type="ECO:0000256" key="1">
    <source>
        <dbReference type="ARBA" id="ARBA00023127"/>
    </source>
</evidence>
<organism evidence="5 6">
    <name type="scientific">Meloidogyne graminicola</name>
    <dbReference type="NCBI Taxonomy" id="189291"/>
    <lineage>
        <taxon>Eukaryota</taxon>
        <taxon>Metazoa</taxon>
        <taxon>Ecdysozoa</taxon>
        <taxon>Nematoda</taxon>
        <taxon>Chromadorea</taxon>
        <taxon>Rhabditida</taxon>
        <taxon>Tylenchina</taxon>
        <taxon>Tylenchomorpha</taxon>
        <taxon>Tylenchoidea</taxon>
        <taxon>Meloidogynidae</taxon>
        <taxon>Meloidogyninae</taxon>
        <taxon>Meloidogyne</taxon>
    </lineage>
</organism>
<dbReference type="GO" id="GO:0016538">
    <property type="term" value="F:cyclin-dependent protein serine/threonine kinase regulator activity"/>
    <property type="evidence" value="ECO:0007669"/>
    <property type="project" value="InterPro"/>
</dbReference>
<reference evidence="5" key="1">
    <citation type="journal article" date="2020" name="Ecol. Evol.">
        <title>Genome structure and content of the rice root-knot nematode (Meloidogyne graminicola).</title>
        <authorList>
            <person name="Phan N.T."/>
            <person name="Danchin E.G.J."/>
            <person name="Klopp C."/>
            <person name="Perfus-Barbeoch L."/>
            <person name="Kozlowski D.K."/>
            <person name="Koutsovoulos G.D."/>
            <person name="Lopez-Roques C."/>
            <person name="Bouchez O."/>
            <person name="Zahm M."/>
            <person name="Besnard G."/>
            <person name="Bellafiore S."/>
        </authorList>
    </citation>
    <scope>NUCLEOTIDE SEQUENCE</scope>
    <source>
        <strain evidence="5">VN-18</strain>
    </source>
</reference>
<feature type="domain" description="Cyclin-like" evidence="4">
    <location>
        <begin position="37"/>
        <end position="128"/>
    </location>
</feature>
<feature type="domain" description="Cyclin-like" evidence="4">
    <location>
        <begin position="181"/>
        <end position="263"/>
    </location>
</feature>